<keyword evidence="2" id="KW-1185">Reference proteome</keyword>
<feature type="non-terminal residue" evidence="1">
    <location>
        <position position="50"/>
    </location>
</feature>
<sequence>LQTLTAPKKLLFNLRFVRLLFNGMSSIILKDKKAKKLHSGKAVDKGVLQH</sequence>
<protein>
    <submittedName>
        <fullName evidence="1">Uncharacterized protein</fullName>
    </submittedName>
</protein>
<feature type="non-terminal residue" evidence="1">
    <location>
        <position position="1"/>
    </location>
</feature>
<dbReference type="EMBL" id="CP045893">
    <property type="protein sequence ID" value="QQP53367.1"/>
    <property type="molecule type" value="Genomic_DNA"/>
</dbReference>
<accession>A0A7T8KCG6</accession>
<dbReference type="AlphaFoldDB" id="A0A7T8KCG6"/>
<dbReference type="Proteomes" id="UP000595437">
    <property type="component" value="Chromosome 4"/>
</dbReference>
<organism evidence="1 2">
    <name type="scientific">Caligus rogercresseyi</name>
    <name type="common">Sea louse</name>
    <dbReference type="NCBI Taxonomy" id="217165"/>
    <lineage>
        <taxon>Eukaryota</taxon>
        <taxon>Metazoa</taxon>
        <taxon>Ecdysozoa</taxon>
        <taxon>Arthropoda</taxon>
        <taxon>Crustacea</taxon>
        <taxon>Multicrustacea</taxon>
        <taxon>Hexanauplia</taxon>
        <taxon>Copepoda</taxon>
        <taxon>Siphonostomatoida</taxon>
        <taxon>Caligidae</taxon>
        <taxon>Caligus</taxon>
    </lineage>
</organism>
<evidence type="ECO:0000313" key="2">
    <source>
        <dbReference type="Proteomes" id="UP000595437"/>
    </source>
</evidence>
<gene>
    <name evidence="1" type="ORF">FKW44_005829</name>
</gene>
<name>A0A7T8KCG6_CALRO</name>
<proteinExistence type="predicted"/>
<evidence type="ECO:0000313" key="1">
    <source>
        <dbReference type="EMBL" id="QQP53367.1"/>
    </source>
</evidence>
<reference evidence="2" key="1">
    <citation type="submission" date="2021-01" db="EMBL/GenBank/DDBJ databases">
        <title>Caligus Genome Assembly.</title>
        <authorList>
            <person name="Gallardo-Escarate C."/>
        </authorList>
    </citation>
    <scope>NUCLEOTIDE SEQUENCE [LARGE SCALE GENOMIC DNA]</scope>
</reference>